<dbReference type="STRING" id="1566387.QV13_12625"/>
<evidence type="ECO:0000313" key="2">
    <source>
        <dbReference type="Proteomes" id="UP000094412"/>
    </source>
</evidence>
<evidence type="ECO:0000313" key="1">
    <source>
        <dbReference type="EMBL" id="OCX17596.1"/>
    </source>
</evidence>
<sequence>MDTKTIDTIKALRSEAANFAGFHELYSAKYAPDSRCDKKGYGFGIDNRFSAFEIKTSFDSHAGYYGNSSCSTIMRVYHTDLVKPFLIKALNVHQKEIFATAARLMREEASRLTDKATAEVEAIQKMLEEAKAVLSVEPAPVEEVA</sequence>
<protein>
    <submittedName>
        <fullName evidence="1">Uncharacterized protein</fullName>
    </submittedName>
</protein>
<dbReference type="RefSeq" id="WP_065997835.1">
    <property type="nucleotide sequence ID" value="NZ_MDEO01000032.1"/>
</dbReference>
<name>A0A1C2DSL1_9HYPH</name>
<gene>
    <name evidence="1" type="ORF">QV13_12625</name>
</gene>
<dbReference type="OrthoDB" id="9885218at2"/>
<reference evidence="1 2" key="1">
    <citation type="submission" date="2016-08" db="EMBL/GenBank/DDBJ databases">
        <title>Whole genome sequence of Mesorhizobium sp. strain UASWS1009 isolated from industrial sewage.</title>
        <authorList>
            <person name="Crovadore J."/>
            <person name="Calmin G."/>
            <person name="Chablais R."/>
            <person name="Cochard B."/>
            <person name="Lefort F."/>
        </authorList>
    </citation>
    <scope>NUCLEOTIDE SEQUENCE [LARGE SCALE GENOMIC DNA]</scope>
    <source>
        <strain evidence="1 2">UASWS1009</strain>
    </source>
</reference>
<organism evidence="1 2">
    <name type="scientific">Mesorhizobium hungaricum</name>
    <dbReference type="NCBI Taxonomy" id="1566387"/>
    <lineage>
        <taxon>Bacteria</taxon>
        <taxon>Pseudomonadati</taxon>
        <taxon>Pseudomonadota</taxon>
        <taxon>Alphaproteobacteria</taxon>
        <taxon>Hyphomicrobiales</taxon>
        <taxon>Phyllobacteriaceae</taxon>
        <taxon>Mesorhizobium</taxon>
    </lineage>
</organism>
<comment type="caution">
    <text evidence="1">The sequence shown here is derived from an EMBL/GenBank/DDBJ whole genome shotgun (WGS) entry which is preliminary data.</text>
</comment>
<proteinExistence type="predicted"/>
<dbReference type="AlphaFoldDB" id="A0A1C2DSL1"/>
<accession>A0A1C2DSL1</accession>
<dbReference type="Proteomes" id="UP000094412">
    <property type="component" value="Unassembled WGS sequence"/>
</dbReference>
<keyword evidence="2" id="KW-1185">Reference proteome</keyword>
<dbReference type="EMBL" id="MDEO01000032">
    <property type="protein sequence ID" value="OCX17596.1"/>
    <property type="molecule type" value="Genomic_DNA"/>
</dbReference>